<dbReference type="Proteomes" id="UP000595460">
    <property type="component" value="Chromosome"/>
</dbReference>
<dbReference type="InterPro" id="IPR001647">
    <property type="entry name" value="HTH_TetR"/>
</dbReference>
<dbReference type="Gene3D" id="1.10.357.10">
    <property type="entry name" value="Tetracycline Repressor, domain 2"/>
    <property type="match status" value="1"/>
</dbReference>
<feature type="DNA-binding region" description="H-T-H motif" evidence="4">
    <location>
        <begin position="42"/>
        <end position="61"/>
    </location>
</feature>
<feature type="region of interest" description="Disordered" evidence="5">
    <location>
        <begin position="208"/>
        <end position="238"/>
    </location>
</feature>
<sequence length="238" mass="25429">MVVSQQNPTRRNSGAERGVKARTRRLMLDAAVALMQSGMTPSVTGVAEMAGVSRATAYRYFPSLAALVHAVVDEALGPILDWSPRHDSVEARVADLLATAMPRIEEFEATFKASLRLSLEQWAQRRAGTLGSEPLFTRGHRVDLLMQATAPLANRLSPGAHLRVAQALSLVYGVEVLNVLKDIWGLGSSEAQNVAQWAAKALINAAEAEAGEGPPTRNNTAAERTKDAPAAANRKGGK</sequence>
<keyword evidence="8" id="KW-1185">Reference proteome</keyword>
<dbReference type="EMBL" id="CP068047">
    <property type="protein sequence ID" value="QQR37864.1"/>
    <property type="molecule type" value="Genomic_DNA"/>
</dbReference>
<reference evidence="7 8" key="1">
    <citation type="submission" date="2021-01" db="EMBL/GenBank/DDBJ databases">
        <title>Genome seq and assembly of Devosia sp. G19.</title>
        <authorList>
            <person name="Chhetri G."/>
        </authorList>
    </citation>
    <scope>NUCLEOTIDE SEQUENCE [LARGE SCALE GENOMIC DNA]</scope>
    <source>
        <strain evidence="7 8">G19</strain>
    </source>
</reference>
<evidence type="ECO:0000256" key="3">
    <source>
        <dbReference type="ARBA" id="ARBA00023163"/>
    </source>
</evidence>
<name>A0ABX7C0V2_9HYPH</name>
<dbReference type="InterPro" id="IPR050109">
    <property type="entry name" value="HTH-type_TetR-like_transc_reg"/>
</dbReference>
<gene>
    <name evidence="7" type="ORF">JI749_14720</name>
</gene>
<keyword evidence="1" id="KW-0805">Transcription regulation</keyword>
<keyword evidence="2 4" id="KW-0238">DNA-binding</keyword>
<protein>
    <submittedName>
        <fullName evidence="7">TetR/AcrR family transcriptional regulator</fullName>
    </submittedName>
</protein>
<evidence type="ECO:0000256" key="5">
    <source>
        <dbReference type="SAM" id="MobiDB-lite"/>
    </source>
</evidence>
<dbReference type="Pfam" id="PF00440">
    <property type="entry name" value="TetR_N"/>
    <property type="match status" value="1"/>
</dbReference>
<dbReference type="PROSITE" id="PS50977">
    <property type="entry name" value="HTH_TETR_2"/>
    <property type="match status" value="1"/>
</dbReference>
<proteinExistence type="predicted"/>
<evidence type="ECO:0000256" key="2">
    <source>
        <dbReference type="ARBA" id="ARBA00023125"/>
    </source>
</evidence>
<feature type="domain" description="HTH tetR-type" evidence="6">
    <location>
        <begin position="21"/>
        <end position="79"/>
    </location>
</feature>
<evidence type="ECO:0000313" key="8">
    <source>
        <dbReference type="Proteomes" id="UP000595460"/>
    </source>
</evidence>
<accession>A0ABX7C0V2</accession>
<keyword evidence="3" id="KW-0804">Transcription</keyword>
<evidence type="ECO:0000259" key="6">
    <source>
        <dbReference type="PROSITE" id="PS50977"/>
    </source>
</evidence>
<dbReference type="PANTHER" id="PTHR30055">
    <property type="entry name" value="HTH-TYPE TRANSCRIPTIONAL REGULATOR RUTR"/>
    <property type="match status" value="1"/>
</dbReference>
<evidence type="ECO:0000313" key="7">
    <source>
        <dbReference type="EMBL" id="QQR37864.1"/>
    </source>
</evidence>
<dbReference type="SUPFAM" id="SSF46689">
    <property type="entry name" value="Homeodomain-like"/>
    <property type="match status" value="1"/>
</dbReference>
<organism evidence="7 8">
    <name type="scientific">Devosia oryziradicis</name>
    <dbReference type="NCBI Taxonomy" id="2801335"/>
    <lineage>
        <taxon>Bacteria</taxon>
        <taxon>Pseudomonadati</taxon>
        <taxon>Pseudomonadota</taxon>
        <taxon>Alphaproteobacteria</taxon>
        <taxon>Hyphomicrobiales</taxon>
        <taxon>Devosiaceae</taxon>
        <taxon>Devosia</taxon>
    </lineage>
</organism>
<evidence type="ECO:0000256" key="1">
    <source>
        <dbReference type="ARBA" id="ARBA00023015"/>
    </source>
</evidence>
<evidence type="ECO:0000256" key="4">
    <source>
        <dbReference type="PROSITE-ProRule" id="PRU00335"/>
    </source>
</evidence>
<dbReference type="InterPro" id="IPR009057">
    <property type="entry name" value="Homeodomain-like_sf"/>
</dbReference>
<dbReference type="PANTHER" id="PTHR30055:SF234">
    <property type="entry name" value="HTH-TYPE TRANSCRIPTIONAL REGULATOR BETI"/>
    <property type="match status" value="1"/>
</dbReference>